<reference evidence="1" key="1">
    <citation type="submission" date="2019-09" db="EMBL/GenBank/DDBJ databases">
        <title>Characterisation of the sponge microbiome using genome-centric metagenomics.</title>
        <authorList>
            <person name="Engelberts J.P."/>
            <person name="Robbins S.J."/>
            <person name="De Goeij J.M."/>
            <person name="Aranda M."/>
            <person name="Bell S.C."/>
            <person name="Webster N.S."/>
        </authorList>
    </citation>
    <scope>NUCLEOTIDE SEQUENCE</scope>
    <source>
        <strain evidence="1">SB0664_bin_43</strain>
    </source>
</reference>
<protein>
    <submittedName>
        <fullName evidence="1">Uncharacterized protein</fullName>
    </submittedName>
</protein>
<organism evidence="1">
    <name type="scientific">Boseongicola sp. SB0664_bin_43</name>
    <dbReference type="NCBI Taxonomy" id="2604844"/>
    <lineage>
        <taxon>Bacteria</taxon>
        <taxon>Pseudomonadati</taxon>
        <taxon>Pseudomonadota</taxon>
        <taxon>Alphaproteobacteria</taxon>
        <taxon>Rhodobacterales</taxon>
        <taxon>Paracoccaceae</taxon>
        <taxon>Boseongicola</taxon>
    </lineage>
</organism>
<gene>
    <name evidence="1" type="ORF">F4Y60_09680</name>
</gene>
<dbReference type="EMBL" id="VXRY01000386">
    <property type="protein sequence ID" value="MXY34340.1"/>
    <property type="molecule type" value="Genomic_DNA"/>
</dbReference>
<comment type="caution">
    <text evidence="1">The sequence shown here is derived from an EMBL/GenBank/DDBJ whole genome shotgun (WGS) entry which is preliminary data.</text>
</comment>
<name>A0A6B0Y3R9_9RHOB</name>
<dbReference type="AlphaFoldDB" id="A0A6B0Y3R9"/>
<accession>A0A6B0Y3R9</accession>
<evidence type="ECO:0000313" key="1">
    <source>
        <dbReference type="EMBL" id="MXY34340.1"/>
    </source>
</evidence>
<feature type="non-terminal residue" evidence="1">
    <location>
        <position position="95"/>
    </location>
</feature>
<proteinExistence type="predicted"/>
<sequence>MALIRTHRQVVCRLLPQTRASWQWLETTLETQRQLCNAALEERMDCYRKTGKSRTCFDQCKALTACRRELPEMAGCGIAIQRGTLKRLDESFKGF</sequence>